<evidence type="ECO:0000259" key="1">
    <source>
        <dbReference type="Pfam" id="PF00078"/>
    </source>
</evidence>
<sequence>MDVLSFMLTRLKIEGKINGFFMNESTQEGEVIHLLFADDTLIFCESFHEQVLHITATLACLQAVTGLKINLEKSVLYIVGDVPAPNFFASIIGFKWSNQPPKYLGYPVGAKLNTNAFSDPIVNSYQKRLDSWSSRYLSSAGRLVLINSVLSSLEVYYFSLFKAPKTVINNLERVQRNFLWSGTDEIREILITQLEDLQSNMGQWRYGNL</sequence>
<protein>
    <recommendedName>
        <fullName evidence="1">Reverse transcriptase domain-containing protein</fullName>
    </recommendedName>
</protein>
<dbReference type="InterPro" id="IPR043502">
    <property type="entry name" value="DNA/RNA_pol_sf"/>
</dbReference>
<dbReference type="PANTHER" id="PTHR33116">
    <property type="entry name" value="REVERSE TRANSCRIPTASE ZINC-BINDING DOMAIN-CONTAINING PROTEIN-RELATED-RELATED"/>
    <property type="match status" value="1"/>
</dbReference>
<keyword evidence="3" id="KW-1185">Reference proteome</keyword>
<evidence type="ECO:0000313" key="3">
    <source>
        <dbReference type="Proteomes" id="UP001497516"/>
    </source>
</evidence>
<evidence type="ECO:0000313" key="2">
    <source>
        <dbReference type="EMBL" id="CAL1388707.1"/>
    </source>
</evidence>
<reference evidence="2 3" key="1">
    <citation type="submission" date="2024-04" db="EMBL/GenBank/DDBJ databases">
        <authorList>
            <person name="Fracassetti M."/>
        </authorList>
    </citation>
    <scope>NUCLEOTIDE SEQUENCE [LARGE SCALE GENOMIC DNA]</scope>
</reference>
<proteinExistence type="predicted"/>
<dbReference type="PANTHER" id="PTHR33116:SF78">
    <property type="entry name" value="OS12G0587133 PROTEIN"/>
    <property type="match status" value="1"/>
</dbReference>
<dbReference type="EMBL" id="OZ034818">
    <property type="protein sequence ID" value="CAL1388707.1"/>
    <property type="molecule type" value="Genomic_DNA"/>
</dbReference>
<accession>A0AAV2ESH6</accession>
<gene>
    <name evidence="2" type="ORF">LTRI10_LOCUS29620</name>
</gene>
<name>A0AAV2ESH6_9ROSI</name>
<dbReference type="InterPro" id="IPR000477">
    <property type="entry name" value="RT_dom"/>
</dbReference>
<dbReference type="AlphaFoldDB" id="A0AAV2ESH6"/>
<dbReference type="SUPFAM" id="SSF56672">
    <property type="entry name" value="DNA/RNA polymerases"/>
    <property type="match status" value="1"/>
</dbReference>
<dbReference type="Proteomes" id="UP001497516">
    <property type="component" value="Chromosome 5"/>
</dbReference>
<feature type="domain" description="Reverse transcriptase" evidence="1">
    <location>
        <begin position="24"/>
        <end position="107"/>
    </location>
</feature>
<dbReference type="Pfam" id="PF00078">
    <property type="entry name" value="RVT_1"/>
    <property type="match status" value="1"/>
</dbReference>
<organism evidence="2 3">
    <name type="scientific">Linum trigynum</name>
    <dbReference type="NCBI Taxonomy" id="586398"/>
    <lineage>
        <taxon>Eukaryota</taxon>
        <taxon>Viridiplantae</taxon>
        <taxon>Streptophyta</taxon>
        <taxon>Embryophyta</taxon>
        <taxon>Tracheophyta</taxon>
        <taxon>Spermatophyta</taxon>
        <taxon>Magnoliopsida</taxon>
        <taxon>eudicotyledons</taxon>
        <taxon>Gunneridae</taxon>
        <taxon>Pentapetalae</taxon>
        <taxon>rosids</taxon>
        <taxon>fabids</taxon>
        <taxon>Malpighiales</taxon>
        <taxon>Linaceae</taxon>
        <taxon>Linum</taxon>
    </lineage>
</organism>